<dbReference type="EMBL" id="NKUJ01000014">
    <property type="protein sequence ID" value="RMJ18882.1"/>
    <property type="molecule type" value="Genomic_DNA"/>
</dbReference>
<dbReference type="OrthoDB" id="5430299at2759"/>
<reference evidence="1 2" key="1">
    <citation type="submission" date="2017-06" db="EMBL/GenBank/DDBJ databases">
        <title>Comparative genomic analysis of Ambrosia Fusariam Clade fungi.</title>
        <authorList>
            <person name="Stajich J.E."/>
            <person name="Carrillo J."/>
            <person name="Kijimoto T."/>
            <person name="Eskalen A."/>
            <person name="O'Donnell K."/>
            <person name="Kasson M."/>
        </authorList>
    </citation>
    <scope>NUCLEOTIDE SEQUENCE [LARGE SCALE GENOMIC DNA]</scope>
    <source>
        <strain evidence="1">UCR3666</strain>
    </source>
</reference>
<dbReference type="AlphaFoldDB" id="A0A3M2SNZ1"/>
<comment type="caution">
    <text evidence="1">The sequence shown here is derived from an EMBL/GenBank/DDBJ whole genome shotgun (WGS) entry which is preliminary data.</text>
</comment>
<organism evidence="1 2">
    <name type="scientific">Fusarium kuroshium</name>
    <dbReference type="NCBI Taxonomy" id="2010991"/>
    <lineage>
        <taxon>Eukaryota</taxon>
        <taxon>Fungi</taxon>
        <taxon>Dikarya</taxon>
        <taxon>Ascomycota</taxon>
        <taxon>Pezizomycotina</taxon>
        <taxon>Sordariomycetes</taxon>
        <taxon>Hypocreomycetidae</taxon>
        <taxon>Hypocreales</taxon>
        <taxon>Nectriaceae</taxon>
        <taxon>Fusarium</taxon>
        <taxon>Fusarium solani species complex</taxon>
    </lineage>
</organism>
<name>A0A3M2SNZ1_9HYPO</name>
<sequence length="360" mass="41268">MPSPSSGNRPPSDQELIASFTERERMFYDWYFRTEEERDKIDMCSMAYTLFLRKSWPNPQDLDDYFKWSRKWFGRHMVRARYRMSDEEIFNGVRGTNFASSQDLAKHCWTMEMSNNPLLVLGSARLRGSITGFAVQPDSTFLWPTFDSPDELGLMHESLLAINLDVPINMSGFPKTLTRCVDQTFVSHNDRLVPDCTQFHPSQIPTNLVFAQLGELCVFTGDWEAASSDSGDDDVDGEWEPTGFGVVVEVQSNGQPKCLWAIYNCMPPREDLEDEPCDFDINTQRKHRGIEQGDGSIFNDPKMNPCFAMKITNDLQDFGPSKELNFQVVCKREMQIVRAKVWEYGDGRLAVVPERVASKK</sequence>
<dbReference type="Proteomes" id="UP000277212">
    <property type="component" value="Unassembled WGS sequence"/>
</dbReference>
<protein>
    <submittedName>
        <fullName evidence="1">Uncharacterized protein</fullName>
    </submittedName>
</protein>
<gene>
    <name evidence="1" type="ORF">CDV36_001506</name>
</gene>
<evidence type="ECO:0000313" key="2">
    <source>
        <dbReference type="Proteomes" id="UP000277212"/>
    </source>
</evidence>
<keyword evidence="2" id="KW-1185">Reference proteome</keyword>
<proteinExistence type="predicted"/>
<accession>A0A3M2SNZ1</accession>
<evidence type="ECO:0000313" key="1">
    <source>
        <dbReference type="EMBL" id="RMJ18882.1"/>
    </source>
</evidence>